<dbReference type="AlphaFoldDB" id="A0A251T6M3"/>
<reference evidence="8" key="3">
    <citation type="submission" date="2020-06" db="EMBL/GenBank/DDBJ databases">
        <title>Helianthus annuus Genome sequencing and assembly Release 2.</title>
        <authorList>
            <person name="Gouzy J."/>
            <person name="Langlade N."/>
            <person name="Munos S."/>
        </authorList>
    </citation>
    <scope>NUCLEOTIDE SEQUENCE</scope>
    <source>
        <tissue evidence="8">Leaves</tissue>
    </source>
</reference>
<evidence type="ECO:0000256" key="1">
    <source>
        <dbReference type="ARBA" id="ARBA00009065"/>
    </source>
</evidence>
<dbReference type="OrthoDB" id="5590282at2759"/>
<dbReference type="GO" id="GO:0005634">
    <property type="term" value="C:nucleus"/>
    <property type="evidence" value="ECO:0000318"/>
    <property type="project" value="GO_Central"/>
</dbReference>
<evidence type="ECO:0000259" key="7">
    <source>
        <dbReference type="SMART" id="SM01332"/>
    </source>
</evidence>
<evidence type="ECO:0000313" key="10">
    <source>
        <dbReference type="Proteomes" id="UP000215914"/>
    </source>
</evidence>
<dbReference type="GO" id="GO:0051301">
    <property type="term" value="P:cell division"/>
    <property type="evidence" value="ECO:0007669"/>
    <property type="project" value="UniProtKB-KW"/>
</dbReference>
<dbReference type="GO" id="GO:0016538">
    <property type="term" value="F:cyclin-dependent protein serine/threonine kinase regulator activity"/>
    <property type="evidence" value="ECO:0000318"/>
    <property type="project" value="GO_Central"/>
</dbReference>
<sequence>MTHQNVAFALKDDLFCDEEQLDLDFGCGFGFFDHKVQILTQKDHLFTHFEHDLLWEEDELCSLLSKEQNGFLKDGFLGDLDLDLMVLRRESVDWMFRVSTHYGFVAMTTILGVNYFDRFLLSGGFQSDNNRKPWMNQLVAVACLSLASKVEEIQAPLLMDLQVEGAKFVFESKTIMKMELLVLDSLEWKMNPVTPLSFSDYIMRRLGLVAHWRHSEFVRRSERIVLAVINDSRSLLYHPSVIATATMSVVIKEVDPDNAFDYLNRLKDFLEISEGKLDDCSKFILEVSDNPGSSYSIYHKRKYHFAPGSPNGVIDSYFSSDNSSDSWAVASSSVSVSSSPEPPVFKKIRAQEQLMKLVPPTRVSVSNGG</sequence>
<dbReference type="InParanoid" id="A0A251T6M3"/>
<dbReference type="Gramene" id="mRNA:HanXRQr2_Chr12g0552611">
    <property type="protein sequence ID" value="mRNA:HanXRQr2_Chr12g0552611"/>
    <property type="gene ID" value="HanXRQr2_Chr12g0552611"/>
</dbReference>
<reference evidence="9" key="2">
    <citation type="submission" date="2017-02" db="EMBL/GenBank/DDBJ databases">
        <title>Sunflower complete genome.</title>
        <authorList>
            <person name="Langlade N."/>
            <person name="Munos S."/>
        </authorList>
    </citation>
    <scope>NUCLEOTIDE SEQUENCE [LARGE SCALE GENOMIC DNA]</scope>
    <source>
        <tissue evidence="9">Leaves</tissue>
    </source>
</reference>
<dbReference type="FunCoup" id="A0A251T6M3">
    <property type="interactions" value="1395"/>
</dbReference>
<keyword evidence="4" id="KW-0131">Cell cycle</keyword>
<dbReference type="SMART" id="SM01332">
    <property type="entry name" value="Cyclin_C"/>
    <property type="match status" value="1"/>
</dbReference>
<keyword evidence="3 5" id="KW-0195">Cyclin</keyword>
<accession>A0A251T6M3</accession>
<protein>
    <submittedName>
        <fullName evidence="8 9">Cyclin</fullName>
    </submittedName>
</protein>
<dbReference type="InterPro" id="IPR039361">
    <property type="entry name" value="Cyclin"/>
</dbReference>
<dbReference type="InterPro" id="IPR006671">
    <property type="entry name" value="Cyclin_N"/>
</dbReference>
<dbReference type="SMART" id="SM00385">
    <property type="entry name" value="CYCLIN"/>
    <property type="match status" value="1"/>
</dbReference>
<evidence type="ECO:0000256" key="4">
    <source>
        <dbReference type="ARBA" id="ARBA00023306"/>
    </source>
</evidence>
<dbReference type="GO" id="GO:0005737">
    <property type="term" value="C:cytoplasm"/>
    <property type="evidence" value="ECO:0000318"/>
    <property type="project" value="GO_Central"/>
</dbReference>
<name>A0A251T6M3_HELAN</name>
<gene>
    <name evidence="9" type="primary">CYCD3:3</name>
    <name evidence="9" type="ORF">HannXRQ_Chr12g0381821</name>
    <name evidence="8" type="ORF">HanXRQr2_Chr12g0552611</name>
</gene>
<comment type="similarity">
    <text evidence="1">Belongs to the cyclin family. Cyclin D subfamily.</text>
</comment>
<dbReference type="CDD" id="cd20544">
    <property type="entry name" value="CYCLIN_AtCycD-like_rpt2"/>
    <property type="match status" value="1"/>
</dbReference>
<evidence type="ECO:0000313" key="9">
    <source>
        <dbReference type="EMBL" id="OTG06176.1"/>
    </source>
</evidence>
<evidence type="ECO:0000256" key="2">
    <source>
        <dbReference type="ARBA" id="ARBA00022618"/>
    </source>
</evidence>
<dbReference type="InterPro" id="IPR013763">
    <property type="entry name" value="Cyclin-like_dom"/>
</dbReference>
<keyword evidence="10" id="KW-1185">Reference proteome</keyword>
<dbReference type="SUPFAM" id="SSF47954">
    <property type="entry name" value="Cyclin-like"/>
    <property type="match status" value="1"/>
</dbReference>
<dbReference type="EMBL" id="CM007901">
    <property type="protein sequence ID" value="OTG06176.1"/>
    <property type="molecule type" value="Genomic_DNA"/>
</dbReference>
<dbReference type="InterPro" id="IPR004367">
    <property type="entry name" value="Cyclin_C-dom"/>
</dbReference>
<proteinExistence type="inferred from homology"/>
<dbReference type="STRING" id="4232.A0A251T6M3"/>
<dbReference type="Pfam" id="PF00134">
    <property type="entry name" value="Cyclin_N"/>
    <property type="match status" value="1"/>
</dbReference>
<dbReference type="GO" id="GO:0000082">
    <property type="term" value="P:G1/S transition of mitotic cell cycle"/>
    <property type="evidence" value="ECO:0000318"/>
    <property type="project" value="GO_Central"/>
</dbReference>
<reference evidence="8 10" key="1">
    <citation type="journal article" date="2017" name="Nature">
        <title>The sunflower genome provides insights into oil metabolism, flowering and Asterid evolution.</title>
        <authorList>
            <person name="Badouin H."/>
            <person name="Gouzy J."/>
            <person name="Grassa C.J."/>
            <person name="Murat F."/>
            <person name="Staton S.E."/>
            <person name="Cottret L."/>
            <person name="Lelandais-Briere C."/>
            <person name="Owens G.L."/>
            <person name="Carrere S."/>
            <person name="Mayjonade B."/>
            <person name="Legrand L."/>
            <person name="Gill N."/>
            <person name="Kane N.C."/>
            <person name="Bowers J.E."/>
            <person name="Hubner S."/>
            <person name="Bellec A."/>
            <person name="Berard A."/>
            <person name="Berges H."/>
            <person name="Blanchet N."/>
            <person name="Boniface M.C."/>
            <person name="Brunel D."/>
            <person name="Catrice O."/>
            <person name="Chaidir N."/>
            <person name="Claudel C."/>
            <person name="Donnadieu C."/>
            <person name="Faraut T."/>
            <person name="Fievet G."/>
            <person name="Helmstetter N."/>
            <person name="King M."/>
            <person name="Knapp S.J."/>
            <person name="Lai Z."/>
            <person name="Le Paslier M.C."/>
            <person name="Lippi Y."/>
            <person name="Lorenzon L."/>
            <person name="Mandel J.R."/>
            <person name="Marage G."/>
            <person name="Marchand G."/>
            <person name="Marquand E."/>
            <person name="Bret-Mestries E."/>
            <person name="Morien E."/>
            <person name="Nambeesan S."/>
            <person name="Nguyen T."/>
            <person name="Pegot-Espagnet P."/>
            <person name="Pouilly N."/>
            <person name="Raftis F."/>
            <person name="Sallet E."/>
            <person name="Schiex T."/>
            <person name="Thomas J."/>
            <person name="Vandecasteele C."/>
            <person name="Vares D."/>
            <person name="Vear F."/>
            <person name="Vautrin S."/>
            <person name="Crespi M."/>
            <person name="Mangin B."/>
            <person name="Burke J.M."/>
            <person name="Salse J."/>
            <person name="Munos S."/>
            <person name="Vincourt P."/>
            <person name="Rieseberg L.H."/>
            <person name="Langlade N.B."/>
        </authorList>
    </citation>
    <scope>NUCLEOTIDE SEQUENCE [LARGE SCALE GENOMIC DNA]</scope>
    <source>
        <strain evidence="10">cv. SF193</strain>
        <tissue evidence="8">Leaves</tissue>
    </source>
</reference>
<evidence type="ECO:0000313" key="8">
    <source>
        <dbReference type="EMBL" id="KAF5778864.1"/>
    </source>
</evidence>
<dbReference type="PANTHER" id="PTHR10177">
    <property type="entry name" value="CYCLINS"/>
    <property type="match status" value="1"/>
</dbReference>
<evidence type="ECO:0000259" key="6">
    <source>
        <dbReference type="SMART" id="SM00385"/>
    </source>
</evidence>
<dbReference type="FunFam" id="1.10.472.10:FF:000060">
    <property type="entry name" value="D6-type cyclin"/>
    <property type="match status" value="1"/>
</dbReference>
<dbReference type="EMBL" id="MNCJ02000327">
    <property type="protein sequence ID" value="KAF5778864.1"/>
    <property type="molecule type" value="Genomic_DNA"/>
</dbReference>
<dbReference type="Pfam" id="PF02984">
    <property type="entry name" value="Cyclin_C"/>
    <property type="match status" value="1"/>
</dbReference>
<dbReference type="CDD" id="cd20543">
    <property type="entry name" value="CYCLIN_AtCycD-like_rpt1"/>
    <property type="match status" value="1"/>
</dbReference>
<organism evidence="9 10">
    <name type="scientific">Helianthus annuus</name>
    <name type="common">Common sunflower</name>
    <dbReference type="NCBI Taxonomy" id="4232"/>
    <lineage>
        <taxon>Eukaryota</taxon>
        <taxon>Viridiplantae</taxon>
        <taxon>Streptophyta</taxon>
        <taxon>Embryophyta</taxon>
        <taxon>Tracheophyta</taxon>
        <taxon>Spermatophyta</taxon>
        <taxon>Magnoliopsida</taxon>
        <taxon>eudicotyledons</taxon>
        <taxon>Gunneridae</taxon>
        <taxon>Pentapetalae</taxon>
        <taxon>asterids</taxon>
        <taxon>campanulids</taxon>
        <taxon>Asterales</taxon>
        <taxon>Asteraceae</taxon>
        <taxon>Asteroideae</taxon>
        <taxon>Heliantheae alliance</taxon>
        <taxon>Heliantheae</taxon>
        <taxon>Helianthus</taxon>
    </lineage>
</organism>
<dbReference type="Proteomes" id="UP000215914">
    <property type="component" value="Chromosome 12"/>
</dbReference>
<dbReference type="Gene3D" id="1.10.472.10">
    <property type="entry name" value="Cyclin-like"/>
    <property type="match status" value="2"/>
</dbReference>
<feature type="domain" description="Cyclin-like" evidence="6">
    <location>
        <begin position="93"/>
        <end position="184"/>
    </location>
</feature>
<keyword evidence="2" id="KW-0132">Cell division</keyword>
<feature type="domain" description="Cyclin C-terminal" evidence="7">
    <location>
        <begin position="193"/>
        <end position="312"/>
    </location>
</feature>
<evidence type="ECO:0000256" key="3">
    <source>
        <dbReference type="ARBA" id="ARBA00023127"/>
    </source>
</evidence>
<evidence type="ECO:0000256" key="5">
    <source>
        <dbReference type="RuleBase" id="RU000383"/>
    </source>
</evidence>
<dbReference type="InterPro" id="IPR036915">
    <property type="entry name" value="Cyclin-like_sf"/>
</dbReference>
<dbReference type="GO" id="GO:0000307">
    <property type="term" value="C:cyclin-dependent protein kinase holoenzyme complex"/>
    <property type="evidence" value="ECO:0000318"/>
    <property type="project" value="GO_Central"/>
</dbReference>
<dbReference type="OMA" id="RYSFKSH"/>